<evidence type="ECO:0000313" key="3">
    <source>
        <dbReference type="Proteomes" id="UP001558101"/>
    </source>
</evidence>
<dbReference type="InterPro" id="IPR054657">
    <property type="entry name" value="T6SS_periplasmic_put"/>
</dbReference>
<comment type="caution">
    <text evidence="2">The sequence shown here is derived from an EMBL/GenBank/DDBJ whole genome shotgun (WGS) entry which is preliminary data.</text>
</comment>
<accession>A0ABV3UKE7</accession>
<dbReference type="Proteomes" id="UP001558101">
    <property type="component" value="Unassembled WGS sequence"/>
</dbReference>
<dbReference type="EMBL" id="JBFQXQ010000002">
    <property type="protein sequence ID" value="MEX3174042.1"/>
    <property type="molecule type" value="Genomic_DNA"/>
</dbReference>
<keyword evidence="3" id="KW-1185">Reference proteome</keyword>
<dbReference type="Pfam" id="PF24295">
    <property type="entry name" value="DUF7480"/>
    <property type="match status" value="1"/>
</dbReference>
<protein>
    <submittedName>
        <fullName evidence="2">T6SS immunity periplasmic lipoprotein</fullName>
    </submittedName>
</protein>
<gene>
    <name evidence="2" type="ORF">AB4M04_18395</name>
</gene>
<dbReference type="InterPro" id="IPR055903">
    <property type="entry name" value="DUF7480"/>
</dbReference>
<proteinExistence type="predicted"/>
<dbReference type="NCBIfam" id="NF045617">
    <property type="entry name" value="mostly_LP"/>
    <property type="match status" value="1"/>
</dbReference>
<organism evidence="2 3">
    <name type="scientific">Serratia quinivorans</name>
    <dbReference type="NCBI Taxonomy" id="137545"/>
    <lineage>
        <taxon>Bacteria</taxon>
        <taxon>Pseudomonadati</taxon>
        <taxon>Pseudomonadota</taxon>
        <taxon>Gammaproteobacteria</taxon>
        <taxon>Enterobacterales</taxon>
        <taxon>Yersiniaceae</taxon>
        <taxon>Serratia</taxon>
    </lineage>
</organism>
<dbReference type="PROSITE" id="PS51257">
    <property type="entry name" value="PROKAR_LIPOPROTEIN"/>
    <property type="match status" value="1"/>
</dbReference>
<keyword evidence="2" id="KW-0449">Lipoprotein</keyword>
<evidence type="ECO:0000313" key="2">
    <source>
        <dbReference type="EMBL" id="MEX3174042.1"/>
    </source>
</evidence>
<dbReference type="RefSeq" id="WP_368454097.1">
    <property type="nucleotide sequence ID" value="NZ_JBFQXQ010000002.1"/>
</dbReference>
<name>A0ABV3UKE7_9GAMM</name>
<reference evidence="2 3" key="1">
    <citation type="submission" date="2024-07" db="EMBL/GenBank/DDBJ databases">
        <title>Genomes of novel Serratia strains from suburban soil.</title>
        <authorList>
            <person name="Markert E.X."/>
            <person name="Severe K."/>
            <person name="Severe L."/>
            <person name="Twing K.I."/>
            <person name="Ward L.M."/>
        </authorList>
    </citation>
    <scope>NUCLEOTIDE SEQUENCE [LARGE SCALE GENOMIC DNA]</scope>
    <source>
        <strain evidence="2 3">3C-UT</strain>
    </source>
</reference>
<evidence type="ECO:0000259" key="1">
    <source>
        <dbReference type="Pfam" id="PF24295"/>
    </source>
</evidence>
<feature type="domain" description="DUF7480" evidence="1">
    <location>
        <begin position="37"/>
        <end position="132"/>
    </location>
</feature>
<sequence length="144" mass="16611">MVKIKKRHSILLSGLLAVSLLTLTGCPWGGMKYYPAETTHVFMKNNSLCFSIPDSKDYQPVFVAVNLRSTPSKERKFIDHPQLRVTDGQLCFPPSYYHFPDTSTEPFVIEFVLQSQDKNNHPRSFVTEIEIIRGRARNVFFTER</sequence>